<dbReference type="EMBL" id="QLNQ01000029">
    <property type="protein sequence ID" value="RCK56025.1"/>
    <property type="molecule type" value="Genomic_DNA"/>
</dbReference>
<protein>
    <submittedName>
        <fullName evidence="1">Uncharacterized protein</fullName>
    </submittedName>
</protein>
<evidence type="ECO:0000313" key="2">
    <source>
        <dbReference type="Proteomes" id="UP000253472"/>
    </source>
</evidence>
<accession>A0A367XQZ0</accession>
<reference evidence="1 2" key="1">
    <citation type="submission" date="2018-06" db="EMBL/GenBank/DDBJ databases">
        <title>Whole genome sequencing of Candida tropicalis (genome annotated by CSBL at Korea University).</title>
        <authorList>
            <person name="Ahn J."/>
        </authorList>
    </citation>
    <scope>NUCLEOTIDE SEQUENCE [LARGE SCALE GENOMIC DNA]</scope>
    <source>
        <strain evidence="1 2">ATCC 20962</strain>
    </source>
</reference>
<dbReference type="Proteomes" id="UP000253472">
    <property type="component" value="Unassembled WGS sequence"/>
</dbReference>
<keyword evidence="2" id="KW-1185">Reference proteome</keyword>
<dbReference type="STRING" id="5486.A0A367XQZ0"/>
<name>A0A367XQZ0_9ASCO</name>
<proteinExistence type="predicted"/>
<dbReference type="AlphaFoldDB" id="A0A367XQZ0"/>
<sequence>MCRTEICGICQHKSWTGCGKHVHEIMDVSSKESWCTCEPLDKDEEVFIEGHGIYPPKAGQGLRRGSTIIPPSF</sequence>
<gene>
    <name evidence="1" type="ORF">Cantr_05617</name>
</gene>
<organism evidence="1 2">
    <name type="scientific">Candida viswanathii</name>
    <dbReference type="NCBI Taxonomy" id="5486"/>
    <lineage>
        <taxon>Eukaryota</taxon>
        <taxon>Fungi</taxon>
        <taxon>Dikarya</taxon>
        <taxon>Ascomycota</taxon>
        <taxon>Saccharomycotina</taxon>
        <taxon>Pichiomycetes</taxon>
        <taxon>Debaryomycetaceae</taxon>
        <taxon>Candida/Lodderomyces clade</taxon>
        <taxon>Candida</taxon>
    </lineage>
</organism>
<evidence type="ECO:0000313" key="1">
    <source>
        <dbReference type="EMBL" id="RCK56025.1"/>
    </source>
</evidence>
<dbReference type="OrthoDB" id="88410at2759"/>
<comment type="caution">
    <text evidence="1">The sequence shown here is derived from an EMBL/GenBank/DDBJ whole genome shotgun (WGS) entry which is preliminary data.</text>
</comment>